<keyword evidence="1" id="KW-0472">Membrane</keyword>
<protein>
    <submittedName>
        <fullName evidence="2">Uncharacterized protein</fullName>
    </submittedName>
</protein>
<dbReference type="AlphaFoldDB" id="A0A0H3ZM68"/>
<evidence type="ECO:0000256" key="1">
    <source>
        <dbReference type="SAM" id="Phobius"/>
    </source>
</evidence>
<keyword evidence="1" id="KW-0812">Transmembrane</keyword>
<reference evidence="2" key="1">
    <citation type="journal article" date="2015" name="MBio">
        <title>Eco-Evolutionary Dynamics of Episomes among Ecologically Cohesive Bacterial Populations.</title>
        <authorList>
            <person name="Xue H."/>
            <person name="Cordero O.X."/>
            <person name="Camas F.M."/>
            <person name="Trimble W."/>
            <person name="Meyer F."/>
            <person name="Guglielmini J."/>
            <person name="Rocha E.P."/>
            <person name="Polz M.F."/>
        </authorList>
    </citation>
    <scope>NUCLEOTIDE SEQUENCE</scope>
    <source>
        <strain evidence="2">FF_110</strain>
    </source>
</reference>
<proteinExistence type="predicted"/>
<dbReference type="EMBL" id="KP795527">
    <property type="protein sequence ID" value="AKN37225.1"/>
    <property type="molecule type" value="Genomic_DNA"/>
</dbReference>
<name>A0A0H3ZM68_9VIBR</name>
<keyword evidence="1" id="KW-1133">Transmembrane helix</keyword>
<feature type="transmembrane region" description="Helical" evidence="1">
    <location>
        <begin position="12"/>
        <end position="34"/>
    </location>
</feature>
<evidence type="ECO:0000313" key="2">
    <source>
        <dbReference type="EMBL" id="AKN37225.1"/>
    </source>
</evidence>
<organism evidence="2">
    <name type="scientific">Vibrio genomosp. F6</name>
    <dbReference type="NCBI Taxonomy" id="723172"/>
    <lineage>
        <taxon>Bacteria</taxon>
        <taxon>Pseudomonadati</taxon>
        <taxon>Pseudomonadota</taxon>
        <taxon>Gammaproteobacteria</taxon>
        <taxon>Vibrionales</taxon>
        <taxon>Vibrionaceae</taxon>
        <taxon>Vibrio</taxon>
    </lineage>
</organism>
<sequence length="51" mass="5744">MERYDASSAYVIAPRTILVMSLLGKSPLFLLAFINDIISIDKYTVYLTSDN</sequence>
<accession>A0A0H3ZM68</accession>